<evidence type="ECO:0000256" key="7">
    <source>
        <dbReference type="SAM" id="MobiDB-lite"/>
    </source>
</evidence>
<feature type="compositionally biased region" description="Pro residues" evidence="7">
    <location>
        <begin position="537"/>
        <end position="550"/>
    </location>
</feature>
<dbReference type="InterPro" id="IPR013088">
    <property type="entry name" value="Znf_NHR/GATA"/>
</dbReference>
<feature type="compositionally biased region" description="Basic and acidic residues" evidence="7">
    <location>
        <begin position="361"/>
        <end position="373"/>
    </location>
</feature>
<dbReference type="CDD" id="cd00202">
    <property type="entry name" value="ZnF_GATA"/>
    <property type="match status" value="1"/>
</dbReference>
<evidence type="ECO:0000256" key="2">
    <source>
        <dbReference type="ARBA" id="ARBA00022771"/>
    </source>
</evidence>
<dbReference type="AlphaFoldDB" id="A0A165BPF0"/>
<dbReference type="GO" id="GO:0006355">
    <property type="term" value="P:regulation of DNA-templated transcription"/>
    <property type="evidence" value="ECO:0007669"/>
    <property type="project" value="InterPro"/>
</dbReference>
<dbReference type="PANTHER" id="PTHR47172">
    <property type="entry name" value="OS01G0976800 PROTEIN"/>
    <property type="match status" value="1"/>
</dbReference>
<evidence type="ECO:0000256" key="5">
    <source>
        <dbReference type="ARBA" id="ARBA00023163"/>
    </source>
</evidence>
<dbReference type="OrthoDB" id="2162994at2759"/>
<feature type="domain" description="GATA-type" evidence="8">
    <location>
        <begin position="433"/>
        <end position="468"/>
    </location>
</feature>
<dbReference type="GeneID" id="63819669"/>
<feature type="region of interest" description="Disordered" evidence="7">
    <location>
        <begin position="405"/>
        <end position="457"/>
    </location>
</feature>
<dbReference type="PRINTS" id="PR01217">
    <property type="entry name" value="PRICHEXTENSN"/>
</dbReference>
<keyword evidence="2 6" id="KW-0863">Zinc-finger</keyword>
<feature type="compositionally biased region" description="Pro residues" evidence="7">
    <location>
        <begin position="249"/>
        <end position="259"/>
    </location>
</feature>
<proteinExistence type="predicted"/>
<feature type="compositionally biased region" description="Basic and acidic residues" evidence="7">
    <location>
        <begin position="446"/>
        <end position="455"/>
    </location>
</feature>
<dbReference type="STRING" id="1314785.A0A165BPF0"/>
<reference evidence="9 10" key="1">
    <citation type="journal article" date="2016" name="Mol. Biol. Evol.">
        <title>Comparative Genomics of Early-Diverging Mushroom-Forming Fungi Provides Insights into the Origins of Lignocellulose Decay Capabilities.</title>
        <authorList>
            <person name="Nagy L.G."/>
            <person name="Riley R."/>
            <person name="Tritt A."/>
            <person name="Adam C."/>
            <person name="Daum C."/>
            <person name="Floudas D."/>
            <person name="Sun H."/>
            <person name="Yadav J.S."/>
            <person name="Pangilinan J."/>
            <person name="Larsson K.H."/>
            <person name="Matsuura K."/>
            <person name="Barry K."/>
            <person name="Labutti K."/>
            <person name="Kuo R."/>
            <person name="Ohm R.A."/>
            <person name="Bhattacharya S.S."/>
            <person name="Shirouzu T."/>
            <person name="Yoshinaga Y."/>
            <person name="Martin F.M."/>
            <person name="Grigoriev I.V."/>
            <person name="Hibbett D.S."/>
        </authorList>
    </citation>
    <scope>NUCLEOTIDE SEQUENCE [LARGE SCALE GENOMIC DNA]</scope>
    <source>
        <strain evidence="9 10">93-53</strain>
    </source>
</reference>
<keyword evidence="5" id="KW-0804">Transcription</keyword>
<dbReference type="SUPFAM" id="SSF57716">
    <property type="entry name" value="Glucocorticoid receptor-like (DNA-binding domain)"/>
    <property type="match status" value="1"/>
</dbReference>
<feature type="compositionally biased region" description="Pro residues" evidence="7">
    <location>
        <begin position="208"/>
        <end position="241"/>
    </location>
</feature>
<keyword evidence="4" id="KW-0805">Transcription regulation</keyword>
<dbReference type="PROSITE" id="PS50114">
    <property type="entry name" value="GATA_ZN_FINGER_2"/>
    <property type="match status" value="1"/>
</dbReference>
<feature type="compositionally biased region" description="Pro residues" evidence="7">
    <location>
        <begin position="185"/>
        <end position="199"/>
    </location>
</feature>
<evidence type="ECO:0000256" key="1">
    <source>
        <dbReference type="ARBA" id="ARBA00022723"/>
    </source>
</evidence>
<feature type="region of interest" description="Disordered" evidence="7">
    <location>
        <begin position="473"/>
        <end position="629"/>
    </location>
</feature>
<dbReference type="Proteomes" id="UP000076871">
    <property type="component" value="Unassembled WGS sequence"/>
</dbReference>
<protein>
    <recommendedName>
        <fullName evidence="8">GATA-type domain-containing protein</fullName>
    </recommendedName>
</protein>
<dbReference type="InParanoid" id="A0A165BPF0"/>
<keyword evidence="3" id="KW-0862">Zinc</keyword>
<evidence type="ECO:0000313" key="10">
    <source>
        <dbReference type="Proteomes" id="UP000076871"/>
    </source>
</evidence>
<keyword evidence="10" id="KW-1185">Reference proteome</keyword>
<feature type="region of interest" description="Disordered" evidence="7">
    <location>
        <begin position="343"/>
        <end position="393"/>
    </location>
</feature>
<dbReference type="Pfam" id="PF00320">
    <property type="entry name" value="GATA"/>
    <property type="match status" value="1"/>
</dbReference>
<dbReference type="Gene3D" id="3.30.50.10">
    <property type="entry name" value="Erythroid Transcription Factor GATA-1, subunit A"/>
    <property type="match status" value="1"/>
</dbReference>
<dbReference type="EMBL" id="KV427665">
    <property type="protein sequence ID" value="KZT01417.1"/>
    <property type="molecule type" value="Genomic_DNA"/>
</dbReference>
<feature type="compositionally biased region" description="Pro residues" evidence="7">
    <location>
        <begin position="562"/>
        <end position="581"/>
    </location>
</feature>
<feature type="compositionally biased region" description="Gly residues" evidence="7">
    <location>
        <begin position="113"/>
        <end position="127"/>
    </location>
</feature>
<evidence type="ECO:0000256" key="4">
    <source>
        <dbReference type="ARBA" id="ARBA00023015"/>
    </source>
</evidence>
<gene>
    <name evidence="9" type="ORF">LAESUDRAFT_484345</name>
</gene>
<dbReference type="PANTHER" id="PTHR47172:SF24">
    <property type="entry name" value="GATA ZINC FINGER DOMAIN-CONTAINING PROTEIN 14-RELATED"/>
    <property type="match status" value="1"/>
</dbReference>
<dbReference type="GO" id="GO:0043565">
    <property type="term" value="F:sequence-specific DNA binding"/>
    <property type="evidence" value="ECO:0007669"/>
    <property type="project" value="InterPro"/>
</dbReference>
<dbReference type="SMART" id="SM00401">
    <property type="entry name" value="ZnF_GATA"/>
    <property type="match status" value="1"/>
</dbReference>
<keyword evidence="1" id="KW-0479">Metal-binding</keyword>
<feature type="compositionally biased region" description="Polar residues" evidence="7">
    <location>
        <begin position="598"/>
        <end position="620"/>
    </location>
</feature>
<accession>A0A165BPF0</accession>
<dbReference type="PROSITE" id="PS00344">
    <property type="entry name" value="GATA_ZN_FINGER_1"/>
    <property type="match status" value="1"/>
</dbReference>
<organism evidence="9 10">
    <name type="scientific">Laetiporus sulphureus 93-53</name>
    <dbReference type="NCBI Taxonomy" id="1314785"/>
    <lineage>
        <taxon>Eukaryota</taxon>
        <taxon>Fungi</taxon>
        <taxon>Dikarya</taxon>
        <taxon>Basidiomycota</taxon>
        <taxon>Agaricomycotina</taxon>
        <taxon>Agaricomycetes</taxon>
        <taxon>Polyporales</taxon>
        <taxon>Laetiporus</taxon>
    </lineage>
</organism>
<dbReference type="GO" id="GO:0008270">
    <property type="term" value="F:zinc ion binding"/>
    <property type="evidence" value="ECO:0007669"/>
    <property type="project" value="UniProtKB-KW"/>
</dbReference>
<evidence type="ECO:0000256" key="6">
    <source>
        <dbReference type="PROSITE-ProRule" id="PRU00094"/>
    </source>
</evidence>
<evidence type="ECO:0000259" key="8">
    <source>
        <dbReference type="PROSITE" id="PS50114"/>
    </source>
</evidence>
<evidence type="ECO:0000256" key="3">
    <source>
        <dbReference type="ARBA" id="ARBA00022833"/>
    </source>
</evidence>
<feature type="compositionally biased region" description="Polar residues" evidence="7">
    <location>
        <begin position="41"/>
        <end position="53"/>
    </location>
</feature>
<sequence>MASAHQPQHSYSHPPPPMLQNDVRLPSLKDLNFQYRPPPSQDAQSAPNGNTAPDHSRPRHDSTNWGRANAGASMPPPQHQTNGSAPHESPKTQYLQQPEGHYASPSMPAHQQGGAGMAGPNGSGPGMPRGDAPQNPMKRPHPESGVNPSVSPERSHASYPQHASYASQPPPPHHESVHQPGAYIHPPPPGYYAHPPPPHVLQRHYAVAPPPPPIVTHHPPPPVYSAPVPPEHWQQPPPPMPQAQRQYAPFPPRAPPPVQVPVDPRGVNMPPQTDAEKANVRQRALSQIYDHCYHLHQFAAHYAQLQATQPQAVPSQPELQEMTWRANAVVSLLDDLRRLGGPEEQAPREAVSAQPNGASPAEEHARPPKRPWEDDGNPASSNGYADGQGQYPDIADRSTAEADMEIIRSKRATSTSAAAPGQPKSKYRKRSRATPPGKCHSCNIRETPEWRRGPDGARTLCNACGLHYAKLMRKRDKGADGKTAPIDLQTLRASTQSNRGPADPEPEPPRPQPQPQPSHQQSPAVVHPPSYDQQKQAPPPMHHPGHPSPHPHQGSYQLMPVGPAPQPGQPHQMMPPPPPPSVTHSETSVNVPPPPWMTSASSGRTGYSSDHQSYLRTSHPPSHARASPQ</sequence>
<name>A0A165BPF0_9APHY</name>
<dbReference type="InterPro" id="IPR000679">
    <property type="entry name" value="Znf_GATA"/>
</dbReference>
<feature type="compositionally biased region" description="Low complexity" evidence="7">
    <location>
        <begin position="1"/>
        <end position="12"/>
    </location>
</feature>
<dbReference type="RefSeq" id="XP_040759157.1">
    <property type="nucleotide sequence ID" value="XM_040902638.1"/>
</dbReference>
<feature type="region of interest" description="Disordered" evidence="7">
    <location>
        <begin position="1"/>
        <end position="280"/>
    </location>
</feature>
<evidence type="ECO:0000313" key="9">
    <source>
        <dbReference type="EMBL" id="KZT01417.1"/>
    </source>
</evidence>